<keyword evidence="1" id="KW-0732">Signal</keyword>
<reference evidence="2 3" key="1">
    <citation type="journal article" date="2009" name="J. Bacteriol.">
        <title>Complete and draft genome sequences of six members of the Aquificales.</title>
        <authorList>
            <person name="Reysenbach A.L."/>
            <person name="Hamamura N."/>
            <person name="Podar M."/>
            <person name="Griffiths E."/>
            <person name="Ferreira S."/>
            <person name="Hochstein R."/>
            <person name="Heidelberg J."/>
            <person name="Johnson J."/>
            <person name="Mead D."/>
            <person name="Pohorille A."/>
            <person name="Sarmiento M."/>
            <person name="Schweighofer K."/>
            <person name="Seshadri R."/>
            <person name="Voytek M.A."/>
        </authorList>
    </citation>
    <scope>NUCLEOTIDE SEQUENCE [LARGE SCALE GENOMIC DNA]</scope>
    <source>
        <strain evidence="3">DSM 14350 / EX-H1</strain>
    </source>
</reference>
<dbReference type="OrthoDB" id="1122197at2"/>
<dbReference type="AlphaFoldDB" id="C0QUH8"/>
<evidence type="ECO:0000313" key="2">
    <source>
        <dbReference type="EMBL" id="ACO03341.1"/>
    </source>
</evidence>
<feature type="chain" id="PRO_5002902560" evidence="1">
    <location>
        <begin position="22"/>
        <end position="116"/>
    </location>
</feature>
<dbReference type="PaxDb" id="123214-PERMA_0554"/>
<sequence>MRSKIFSIVLMLLLISGLSYAIDSLVKPENVCMVNNRYLGVKQIPVEVDGKVYYGCCKMCVGRIKNNESIRYAIDPVSGKKVDKATALILALKDGRVLYFESRENVERFLKSFKIH</sequence>
<evidence type="ECO:0000313" key="3">
    <source>
        <dbReference type="Proteomes" id="UP000001366"/>
    </source>
</evidence>
<evidence type="ECO:0000256" key="1">
    <source>
        <dbReference type="SAM" id="SignalP"/>
    </source>
</evidence>
<gene>
    <name evidence="2" type="ordered locus">PERMA_0554</name>
</gene>
<proteinExistence type="predicted"/>
<protein>
    <submittedName>
        <fullName evidence="2">MlpB</fullName>
    </submittedName>
</protein>
<keyword evidence="3" id="KW-1185">Reference proteome</keyword>
<dbReference type="Proteomes" id="UP000001366">
    <property type="component" value="Chromosome"/>
</dbReference>
<dbReference type="eggNOG" id="COG3350">
    <property type="taxonomic scope" value="Bacteria"/>
</dbReference>
<organism evidence="2 3">
    <name type="scientific">Persephonella marina (strain DSM 14350 / EX-H1)</name>
    <dbReference type="NCBI Taxonomy" id="123214"/>
    <lineage>
        <taxon>Bacteria</taxon>
        <taxon>Pseudomonadati</taxon>
        <taxon>Aquificota</taxon>
        <taxon>Aquificia</taxon>
        <taxon>Aquificales</taxon>
        <taxon>Hydrogenothermaceae</taxon>
        <taxon>Persephonella</taxon>
    </lineage>
</organism>
<dbReference type="KEGG" id="pmx:PERMA_0554"/>
<feature type="signal peptide" evidence="1">
    <location>
        <begin position="1"/>
        <end position="21"/>
    </location>
</feature>
<dbReference type="RefSeq" id="WP_012675580.1">
    <property type="nucleotide sequence ID" value="NC_012440.1"/>
</dbReference>
<dbReference type="HOGENOM" id="CLU_141598_1_0_0"/>
<accession>C0QUH8</accession>
<dbReference type="EMBL" id="CP001230">
    <property type="protein sequence ID" value="ACO03341.1"/>
    <property type="molecule type" value="Genomic_DNA"/>
</dbReference>
<name>C0QUH8_PERMH</name>